<accession>A0ABS9K4J1</accession>
<keyword evidence="2" id="KW-1185">Reference proteome</keyword>
<organism evidence="1 2">
    <name type="scientific">Dechloromonas hankyongensis</name>
    <dbReference type="NCBI Taxonomy" id="2908002"/>
    <lineage>
        <taxon>Bacteria</taxon>
        <taxon>Pseudomonadati</taxon>
        <taxon>Pseudomonadota</taxon>
        <taxon>Betaproteobacteria</taxon>
        <taxon>Rhodocyclales</taxon>
        <taxon>Azonexaceae</taxon>
        <taxon>Dechloromonas</taxon>
    </lineage>
</organism>
<evidence type="ECO:0000313" key="1">
    <source>
        <dbReference type="EMBL" id="MCG2578082.1"/>
    </source>
</evidence>
<gene>
    <name evidence="1" type="ORF">LZ012_13895</name>
</gene>
<comment type="caution">
    <text evidence="1">The sequence shown here is derived from an EMBL/GenBank/DDBJ whole genome shotgun (WGS) entry which is preliminary data.</text>
</comment>
<name>A0ABS9K4J1_9RHOO</name>
<dbReference type="Proteomes" id="UP001165384">
    <property type="component" value="Unassembled WGS sequence"/>
</dbReference>
<dbReference type="RefSeq" id="WP_275711411.1">
    <property type="nucleotide sequence ID" value="NZ_JAKLTN010000002.1"/>
</dbReference>
<dbReference type="EMBL" id="JAKLTN010000002">
    <property type="protein sequence ID" value="MCG2578082.1"/>
    <property type="molecule type" value="Genomic_DNA"/>
</dbReference>
<protein>
    <submittedName>
        <fullName evidence="1">Uncharacterized protein</fullName>
    </submittedName>
</protein>
<proteinExistence type="predicted"/>
<evidence type="ECO:0000313" key="2">
    <source>
        <dbReference type="Proteomes" id="UP001165384"/>
    </source>
</evidence>
<reference evidence="1" key="1">
    <citation type="submission" date="2022-01" db="EMBL/GenBank/DDBJ databases">
        <authorList>
            <person name="Jo J.-H."/>
            <person name="Im W.-T."/>
        </authorList>
    </citation>
    <scope>NUCLEOTIDE SEQUENCE</scope>
    <source>
        <strain evidence="1">XY25</strain>
    </source>
</reference>
<sequence>MDRHVPGTEIFSGYAVARTVDRLDGAPVVKRKAPTMYTLTTDQKQQLVEILIDDFGEGMEFDDFTDALLGLLDDIAGFETAPQSVVDKLTQQIWRKYHG</sequence>